<dbReference type="InterPro" id="IPR042099">
    <property type="entry name" value="ANL_N_sf"/>
</dbReference>
<accession>A0ABT7DTS9</accession>
<feature type="domain" description="AMP-dependent synthetase/ligase" evidence="1">
    <location>
        <begin position="20"/>
        <end position="370"/>
    </location>
</feature>
<dbReference type="InterPro" id="IPR025110">
    <property type="entry name" value="AMP-bd_C"/>
</dbReference>
<evidence type="ECO:0000259" key="1">
    <source>
        <dbReference type="Pfam" id="PF00501"/>
    </source>
</evidence>
<evidence type="ECO:0000259" key="2">
    <source>
        <dbReference type="Pfam" id="PF13193"/>
    </source>
</evidence>
<dbReference type="InterPro" id="IPR000873">
    <property type="entry name" value="AMP-dep_synth/lig_dom"/>
</dbReference>
<dbReference type="Gene3D" id="3.30.300.30">
    <property type="match status" value="1"/>
</dbReference>
<name>A0ABT7DTS9_9NEIS</name>
<dbReference type="Gene3D" id="3.40.50.12780">
    <property type="entry name" value="N-terminal domain of ligase-like"/>
    <property type="match status" value="1"/>
</dbReference>
<dbReference type="NCBIfam" id="TIGR01733">
    <property type="entry name" value="AA-adenyl-dom"/>
    <property type="match status" value="1"/>
</dbReference>
<dbReference type="SUPFAM" id="SSF56801">
    <property type="entry name" value="Acetyl-CoA synthetase-like"/>
    <property type="match status" value="1"/>
</dbReference>
<dbReference type="InterPro" id="IPR010071">
    <property type="entry name" value="AA_adenyl_dom"/>
</dbReference>
<organism evidence="3 4">
    <name type="scientific">Parachitinimonas caeni</name>
    <dbReference type="NCBI Taxonomy" id="3031301"/>
    <lineage>
        <taxon>Bacteria</taxon>
        <taxon>Pseudomonadati</taxon>
        <taxon>Pseudomonadota</taxon>
        <taxon>Betaproteobacteria</taxon>
        <taxon>Neisseriales</taxon>
        <taxon>Chitinibacteraceae</taxon>
        <taxon>Parachitinimonas</taxon>
    </lineage>
</organism>
<evidence type="ECO:0000313" key="3">
    <source>
        <dbReference type="EMBL" id="MDK2123465.1"/>
    </source>
</evidence>
<dbReference type="Proteomes" id="UP001172778">
    <property type="component" value="Unassembled WGS sequence"/>
</dbReference>
<gene>
    <name evidence="3" type="ORF">PZA18_05315</name>
</gene>
<dbReference type="RefSeq" id="WP_284099757.1">
    <property type="nucleotide sequence ID" value="NZ_JARRAF010000004.1"/>
</dbReference>
<dbReference type="InterPro" id="IPR020845">
    <property type="entry name" value="AMP-binding_CS"/>
</dbReference>
<dbReference type="PANTHER" id="PTHR45527">
    <property type="entry name" value="NONRIBOSOMAL PEPTIDE SYNTHETASE"/>
    <property type="match status" value="1"/>
</dbReference>
<dbReference type="EMBL" id="JARRAF010000004">
    <property type="protein sequence ID" value="MDK2123465.1"/>
    <property type="molecule type" value="Genomic_DNA"/>
</dbReference>
<dbReference type="CDD" id="cd05930">
    <property type="entry name" value="A_NRPS"/>
    <property type="match status" value="1"/>
</dbReference>
<protein>
    <submittedName>
        <fullName evidence="3">Amino acid adenylation domain-containing protein</fullName>
    </submittedName>
</protein>
<dbReference type="InterPro" id="IPR045851">
    <property type="entry name" value="AMP-bd_C_sf"/>
</dbReference>
<evidence type="ECO:0000313" key="4">
    <source>
        <dbReference type="Proteomes" id="UP001172778"/>
    </source>
</evidence>
<proteinExistence type="predicted"/>
<dbReference type="PROSITE" id="PS00455">
    <property type="entry name" value="AMP_BINDING"/>
    <property type="match status" value="1"/>
</dbReference>
<dbReference type="Pfam" id="PF00501">
    <property type="entry name" value="AMP-binding"/>
    <property type="match status" value="1"/>
</dbReference>
<keyword evidence="4" id="KW-1185">Reference proteome</keyword>
<dbReference type="Pfam" id="PF13193">
    <property type="entry name" value="AMP-binding_C"/>
    <property type="match status" value="1"/>
</dbReference>
<comment type="caution">
    <text evidence="3">The sequence shown here is derived from an EMBL/GenBank/DDBJ whole genome shotgun (WGS) entry which is preliminary data.</text>
</comment>
<dbReference type="PANTHER" id="PTHR45527:SF1">
    <property type="entry name" value="FATTY ACID SYNTHASE"/>
    <property type="match status" value="1"/>
</dbReference>
<sequence>MNTSQAMITEYFKRTAMDNPAPALRWGKGSVLSWSELYARASRLAQHLLHERDVQPGECIAIGMERGPEFMVAAYAVLLAGAVYFPLDAKTPVARMASMLVTARCRVAFCTEAQSATLLAAEPDLELILREQLSAIDETGQQRLHDRPLPELSAAGPAYLIFTSGSTGAPKGVLVSHGALINRLEWHQHHSGMQADEVILQRTALTFDVSLWELFLPALNGGSHYLLQPGLEAFPRGIVSVLASEKISIMHVVPSLLKPVLQELQEGESVLPALRQVYVSGESLSASLVGQFRQWFGDRCLLTNLYGPTEAAIDVTWYDCKEDGVVAIPIGQPLPSCELFIVDPETRALKGEHEIGEIAIGGICLAEGYYNRPDLTDKAFIVHPALQQRLYLTGDLGWYETGRGFFCQGRKDTQVKLRGLRIELGEIEHHLLNHAGISEAVACVVEDGDGEQWLVAAIAGDSPQDTQLLRQYLATLMPAYMLPARYWQTGKLPRNSSGKLDRKAVATALREHFFAEMAVSA</sequence>
<reference evidence="3" key="1">
    <citation type="submission" date="2023-03" db="EMBL/GenBank/DDBJ databases">
        <title>Chitinimonas shenzhenensis gen. nov., sp. nov., a novel member of family Burkholderiaceae isolated from activated sludge collected in Shen Zhen, China.</title>
        <authorList>
            <person name="Wang X."/>
        </authorList>
    </citation>
    <scope>NUCLEOTIDE SEQUENCE</scope>
    <source>
        <strain evidence="3">DQS-5</strain>
    </source>
</reference>
<feature type="domain" description="AMP-binding enzyme C-terminal" evidence="2">
    <location>
        <begin position="426"/>
        <end position="499"/>
    </location>
</feature>